<gene>
    <name evidence="12" type="primary">lysA</name>
    <name evidence="17" type="ORF">BO222_06700</name>
</gene>
<evidence type="ECO:0000259" key="15">
    <source>
        <dbReference type="Pfam" id="PF00278"/>
    </source>
</evidence>
<evidence type="ECO:0000256" key="12">
    <source>
        <dbReference type="HAMAP-Rule" id="MF_02120"/>
    </source>
</evidence>
<evidence type="ECO:0000313" key="17">
    <source>
        <dbReference type="EMBL" id="OLU39450.1"/>
    </source>
</evidence>
<dbReference type="HAMAP" id="MF_02120">
    <property type="entry name" value="LysA"/>
    <property type="match status" value="1"/>
</dbReference>
<dbReference type="FunFam" id="2.40.37.10:FF:000003">
    <property type="entry name" value="Diaminopimelate decarboxylase"/>
    <property type="match status" value="1"/>
</dbReference>
<evidence type="ECO:0000256" key="1">
    <source>
        <dbReference type="ARBA" id="ARBA00001933"/>
    </source>
</evidence>
<evidence type="ECO:0000256" key="2">
    <source>
        <dbReference type="ARBA" id="ARBA00022605"/>
    </source>
</evidence>
<keyword evidence="18" id="KW-1185">Reference proteome</keyword>
<feature type="active site" description="Proton donor" evidence="13">
    <location>
        <position position="378"/>
    </location>
</feature>
<evidence type="ECO:0000256" key="11">
    <source>
        <dbReference type="ARBA" id="ARBA00074972"/>
    </source>
</evidence>
<dbReference type="GeneID" id="82202886"/>
<dbReference type="InterPro" id="IPR009006">
    <property type="entry name" value="Ala_racemase/Decarboxylase_C"/>
</dbReference>
<comment type="catalytic activity">
    <reaction evidence="7 12 14">
        <text>meso-2,6-diaminopimelate + H(+) = L-lysine + CO2</text>
        <dbReference type="Rhea" id="RHEA:15101"/>
        <dbReference type="ChEBI" id="CHEBI:15378"/>
        <dbReference type="ChEBI" id="CHEBI:16526"/>
        <dbReference type="ChEBI" id="CHEBI:32551"/>
        <dbReference type="ChEBI" id="CHEBI:57791"/>
        <dbReference type="EC" id="4.1.1.20"/>
    </reaction>
</comment>
<dbReference type="PRINTS" id="PR01181">
    <property type="entry name" value="DAPDCRBXLASE"/>
</dbReference>
<dbReference type="GO" id="GO:0030170">
    <property type="term" value="F:pyridoxal phosphate binding"/>
    <property type="evidence" value="ECO:0007669"/>
    <property type="project" value="UniProtKB-UniRule"/>
</dbReference>
<dbReference type="GO" id="GO:0008836">
    <property type="term" value="F:diaminopimelate decarboxylase activity"/>
    <property type="evidence" value="ECO:0007669"/>
    <property type="project" value="UniProtKB-UniRule"/>
</dbReference>
<dbReference type="InterPro" id="IPR022644">
    <property type="entry name" value="De-COase2_N"/>
</dbReference>
<feature type="modified residue" description="N6-(pyridoxal phosphate)lysine" evidence="12 13">
    <location>
        <position position="74"/>
    </location>
</feature>
<keyword evidence="4 12" id="KW-0663">Pyridoxal phosphate</keyword>
<comment type="cofactor">
    <cofactor evidence="1 12 13 14">
        <name>pyridoxal 5'-phosphate</name>
        <dbReference type="ChEBI" id="CHEBI:597326"/>
    </cofactor>
</comment>
<dbReference type="InterPro" id="IPR022653">
    <property type="entry name" value="De-COase2_pyr-phos_BS"/>
</dbReference>
<keyword evidence="5 12" id="KW-0457">Lysine biosynthesis</keyword>
<dbReference type="Gene3D" id="3.20.20.10">
    <property type="entry name" value="Alanine racemase"/>
    <property type="match status" value="1"/>
</dbReference>
<dbReference type="SUPFAM" id="SSF51419">
    <property type="entry name" value="PLP-binding barrel"/>
    <property type="match status" value="1"/>
</dbReference>
<dbReference type="Proteomes" id="UP000186341">
    <property type="component" value="Unassembled WGS sequence"/>
</dbReference>
<evidence type="ECO:0000259" key="16">
    <source>
        <dbReference type="Pfam" id="PF02784"/>
    </source>
</evidence>
<organism evidence="17 18">
    <name type="scientific">Ileibacterium valens</name>
    <dbReference type="NCBI Taxonomy" id="1862668"/>
    <lineage>
        <taxon>Bacteria</taxon>
        <taxon>Bacillati</taxon>
        <taxon>Bacillota</taxon>
        <taxon>Erysipelotrichia</taxon>
        <taxon>Erysipelotrichales</taxon>
        <taxon>Erysipelotrichaceae</taxon>
        <taxon>Ileibacterium</taxon>
    </lineage>
</organism>
<evidence type="ECO:0000256" key="7">
    <source>
        <dbReference type="ARBA" id="ARBA00050464"/>
    </source>
</evidence>
<dbReference type="EMBL" id="MPJW01000135">
    <property type="protein sequence ID" value="OLU39450.1"/>
    <property type="molecule type" value="Genomic_DNA"/>
</dbReference>
<accession>A0A1U7NFV7</accession>
<feature type="binding site" evidence="12">
    <location>
        <position position="407"/>
    </location>
    <ligand>
        <name>pyridoxal 5'-phosphate</name>
        <dbReference type="ChEBI" id="CHEBI:597326"/>
    </ligand>
</feature>
<dbReference type="InterPro" id="IPR022643">
    <property type="entry name" value="De-COase2_C"/>
</dbReference>
<dbReference type="Pfam" id="PF00278">
    <property type="entry name" value="Orn_DAP_Arg_deC"/>
    <property type="match status" value="1"/>
</dbReference>
<dbReference type="PANTHER" id="PTHR43727:SF2">
    <property type="entry name" value="GROUP IV DECARBOXYLASE"/>
    <property type="match status" value="1"/>
</dbReference>
<evidence type="ECO:0000313" key="18">
    <source>
        <dbReference type="Proteomes" id="UP000186341"/>
    </source>
</evidence>
<dbReference type="Gene3D" id="2.40.37.10">
    <property type="entry name" value="Lyase, Ornithine Decarboxylase, Chain A, domain 1"/>
    <property type="match status" value="1"/>
</dbReference>
<keyword evidence="6 12" id="KW-0456">Lyase</keyword>
<evidence type="ECO:0000256" key="13">
    <source>
        <dbReference type="PIRSR" id="PIRSR600183-50"/>
    </source>
</evidence>
<evidence type="ECO:0000256" key="3">
    <source>
        <dbReference type="ARBA" id="ARBA00022793"/>
    </source>
</evidence>
<dbReference type="InterPro" id="IPR000183">
    <property type="entry name" value="Orn/DAP/Arg_de-COase"/>
</dbReference>
<dbReference type="OrthoDB" id="9802241at2"/>
<comment type="similarity">
    <text evidence="9 12">Belongs to the Orn/Lys/Arg decarboxylase class-II family. LysA subfamily.</text>
</comment>
<dbReference type="SUPFAM" id="SSF50621">
    <property type="entry name" value="Alanine racemase C-terminal domain-like"/>
    <property type="match status" value="1"/>
</dbReference>
<keyword evidence="2 12" id="KW-0028">Amino-acid biosynthesis</keyword>
<sequence>MKGSENKALNYQGYSLKDSQLFIEKIPAAEIARKAGTPVYVYSENQLLKNMEEFTSNFKDSTGGLSTRVLYASKAFNTIAMLELVRQAGLGLDVVSAGELYTAIQADFPMDKVVFHGNAKSTSELVMALENHVGTIVLDNLHEARKLKRLTETMLEEGSLDKDLSISVLLRVNPGVEAHTHAYIVTAHVDSKFGVLCSDLDTILQISELFNQDDFPVHFDGFHAHIGSQIFDPEAFKAEIDVMCKFIVEFKKCSSMKVRTLDLGGGFAAWYTPDDQPIPIDLVCNTILESIHQAQKENSLHLKNLWIEPGRSITANAACTLYRVESVKHTPNKTYVFVDGGMNDNIRPALYDADYNCDLAQRMDEEKSEKVTVAGKCCESGDILVKEDYLPAAMPDDLLAIYTTGAYGYSMASHYNKLGVPPVVFVKDDQARIVVRRESLEDLIKNEVDERLI</sequence>
<evidence type="ECO:0000256" key="10">
    <source>
        <dbReference type="ARBA" id="ARBA00066427"/>
    </source>
</evidence>
<dbReference type="NCBIfam" id="TIGR01048">
    <property type="entry name" value="lysA"/>
    <property type="match status" value="1"/>
</dbReference>
<dbReference type="InterPro" id="IPR002986">
    <property type="entry name" value="DAP_deCOOHase_LysA"/>
</dbReference>
<feature type="domain" description="Orn/DAP/Arg decarboxylase 2 C-terminal" evidence="15">
    <location>
        <begin position="40"/>
        <end position="405"/>
    </location>
</feature>
<evidence type="ECO:0000256" key="6">
    <source>
        <dbReference type="ARBA" id="ARBA00023239"/>
    </source>
</evidence>
<evidence type="ECO:0000256" key="14">
    <source>
        <dbReference type="RuleBase" id="RU003738"/>
    </source>
</evidence>
<dbReference type="RefSeq" id="WP_075819545.1">
    <property type="nucleotide sequence ID" value="NZ_CAOUMU010000004.1"/>
</dbReference>
<comment type="subunit">
    <text evidence="12">Homodimer.</text>
</comment>
<dbReference type="InterPro" id="IPR029066">
    <property type="entry name" value="PLP-binding_barrel"/>
</dbReference>
<feature type="binding site" evidence="12">
    <location>
        <position position="347"/>
    </location>
    <ligand>
        <name>substrate</name>
    </ligand>
</feature>
<dbReference type="CDD" id="cd06828">
    <property type="entry name" value="PLPDE_III_DapDC"/>
    <property type="match status" value="1"/>
</dbReference>
<comment type="pathway">
    <text evidence="8 12 14">Amino-acid biosynthesis; L-lysine biosynthesis via DAP pathway; L-lysine from DL-2,6-diaminopimelate: step 1/1.</text>
</comment>
<keyword evidence="3 12" id="KW-0210">Decarboxylase</keyword>
<dbReference type="EC" id="4.1.1.20" evidence="10 12"/>
<evidence type="ECO:0000256" key="5">
    <source>
        <dbReference type="ARBA" id="ARBA00023154"/>
    </source>
</evidence>
<feature type="binding site" evidence="12">
    <location>
        <position position="311"/>
    </location>
    <ligand>
        <name>substrate</name>
    </ligand>
</feature>
<dbReference type="AlphaFoldDB" id="A0A1U7NFV7"/>
<comment type="function">
    <text evidence="12">Specifically catalyzes the decarboxylation of meso-diaminopimelate (meso-DAP) to L-lysine.</text>
</comment>
<feature type="binding site" evidence="12">
    <location>
        <begin position="308"/>
        <end position="311"/>
    </location>
    <ligand>
        <name>pyridoxal 5'-phosphate</name>
        <dbReference type="ChEBI" id="CHEBI:597326"/>
    </ligand>
</feature>
<reference evidence="17 18" key="1">
    <citation type="submission" date="2016-11" db="EMBL/GenBank/DDBJ databases">
        <title>Description of two novel members of the family Erysipelotrichaceae: Ileibacterium lipovorans gen. nov., sp. nov. and Dubosiella newyorkensis, gen. nov., sp. nov.</title>
        <authorList>
            <person name="Cox L.M."/>
            <person name="Sohn J."/>
            <person name="Tyrrell K.L."/>
            <person name="Citron D.M."/>
            <person name="Lawson P.A."/>
            <person name="Patel N.B."/>
            <person name="Iizumi T."/>
            <person name="Perez-Perez G.I."/>
            <person name="Goldstein E.J."/>
            <person name="Blaser M.J."/>
        </authorList>
    </citation>
    <scope>NUCLEOTIDE SEQUENCE [LARGE SCALE GENOMIC DNA]</scope>
    <source>
        <strain evidence="17 18">NYU-BL-A3</strain>
    </source>
</reference>
<dbReference type="Pfam" id="PF02784">
    <property type="entry name" value="Orn_Arg_deC_N"/>
    <property type="match status" value="1"/>
</dbReference>
<evidence type="ECO:0000256" key="8">
    <source>
        <dbReference type="ARBA" id="ARBA00060643"/>
    </source>
</evidence>
<name>A0A1U7NFV7_9FIRM</name>
<dbReference type="FunFam" id="3.20.20.10:FF:000003">
    <property type="entry name" value="Diaminopimelate decarboxylase"/>
    <property type="match status" value="1"/>
</dbReference>
<evidence type="ECO:0000256" key="9">
    <source>
        <dbReference type="ARBA" id="ARBA00060983"/>
    </source>
</evidence>
<dbReference type="UniPathway" id="UPA00034">
    <property type="reaction ID" value="UER00027"/>
</dbReference>
<feature type="domain" description="Orn/DAP/Arg decarboxylase 2 N-terminal" evidence="16">
    <location>
        <begin position="54"/>
        <end position="315"/>
    </location>
</feature>
<dbReference type="PRINTS" id="PR01179">
    <property type="entry name" value="ODADCRBXLASE"/>
</dbReference>
<dbReference type="PANTHER" id="PTHR43727">
    <property type="entry name" value="DIAMINOPIMELATE DECARBOXYLASE"/>
    <property type="match status" value="1"/>
</dbReference>
<protein>
    <recommendedName>
        <fullName evidence="11 12">Diaminopimelate decarboxylase</fullName>
        <shortName evidence="12">DAP decarboxylase</shortName>
        <shortName evidence="12">DAPDC</shortName>
        <ecNumber evidence="10 12">4.1.1.20</ecNumber>
    </recommendedName>
</protein>
<feature type="binding site" evidence="12">
    <location>
        <position position="379"/>
    </location>
    <ligand>
        <name>substrate</name>
    </ligand>
</feature>
<feature type="binding site" evidence="12">
    <location>
        <position position="407"/>
    </location>
    <ligand>
        <name>substrate</name>
    </ligand>
</feature>
<dbReference type="GO" id="GO:0009089">
    <property type="term" value="P:lysine biosynthetic process via diaminopimelate"/>
    <property type="evidence" value="ECO:0007669"/>
    <property type="project" value="UniProtKB-UniRule"/>
</dbReference>
<evidence type="ECO:0000256" key="4">
    <source>
        <dbReference type="ARBA" id="ARBA00022898"/>
    </source>
</evidence>
<comment type="caution">
    <text evidence="17">The sequence shown here is derived from an EMBL/GenBank/DDBJ whole genome shotgun (WGS) entry which is preliminary data.</text>
</comment>
<proteinExistence type="inferred from homology"/>
<feature type="binding site" evidence="12">
    <location>
        <position position="351"/>
    </location>
    <ligand>
        <name>substrate</name>
    </ligand>
</feature>
<dbReference type="PROSITE" id="PS00878">
    <property type="entry name" value="ODR_DC_2_1"/>
    <property type="match status" value="1"/>
</dbReference>
<feature type="binding site" evidence="12">
    <location>
        <position position="266"/>
    </location>
    <ligand>
        <name>pyridoxal 5'-phosphate</name>
        <dbReference type="ChEBI" id="CHEBI:597326"/>
    </ligand>
</feature>